<keyword evidence="1" id="KW-0732">Signal</keyword>
<sequence>MRIRPFILAAALVAALVAVVPTGAAPAQAAAADRWGFALVDNPTVPTWSILNTTRQWGSWKPGFPGLWALGGKLALGRFQVRFPQLATSVPGIVHVTPVNRTGHYCEVVSSVPAGGDQLVTVQCHAPGGSPSDTAFTILWTLSSGVVPVSQGTHAYVRSTAAGGIVQAYNSTGGGVGVLPGPPGQYQVTLAGVGGTAGPSGNLQVTAINPGGAPRRCKIGNWGPSGLDIVAIVTCFNQGGVLTATEFNLSYHRERSVIGSFAPPKYFGYFSPFAGQTNFNYLLGFGFNTLSGGPIWQLTYPQLAFAETHAQVVAQGTGPEYCHLTWPWTYVGLDANVSIICFNNAGTVVPYRFLSTFTSKD</sequence>
<feature type="signal peptide" evidence="1">
    <location>
        <begin position="1"/>
        <end position="29"/>
    </location>
</feature>
<gene>
    <name evidence="2" type="ORF">AAFH96_09425</name>
</gene>
<accession>A0ABV5CND2</accession>
<organism evidence="2 3">
    <name type="scientific">Polymorphospora lycopeni</name>
    <dbReference type="NCBI Taxonomy" id="3140240"/>
    <lineage>
        <taxon>Bacteria</taxon>
        <taxon>Bacillati</taxon>
        <taxon>Actinomycetota</taxon>
        <taxon>Actinomycetes</taxon>
        <taxon>Micromonosporales</taxon>
        <taxon>Micromonosporaceae</taxon>
        <taxon>Polymorphospora</taxon>
    </lineage>
</organism>
<comment type="caution">
    <text evidence="2">The sequence shown here is derived from an EMBL/GenBank/DDBJ whole genome shotgun (WGS) entry which is preliminary data.</text>
</comment>
<evidence type="ECO:0000313" key="3">
    <source>
        <dbReference type="Proteomes" id="UP001582793"/>
    </source>
</evidence>
<evidence type="ECO:0000256" key="1">
    <source>
        <dbReference type="SAM" id="SignalP"/>
    </source>
</evidence>
<reference evidence="2 3" key="1">
    <citation type="submission" date="2024-04" db="EMBL/GenBank/DDBJ databases">
        <title>Polymorphospora sp. isolated from Baiyangdian Lake in Xiong'an New Area.</title>
        <authorList>
            <person name="Zhang X."/>
            <person name="Liu J."/>
        </authorList>
    </citation>
    <scope>NUCLEOTIDE SEQUENCE [LARGE SCALE GENOMIC DNA]</scope>
    <source>
        <strain evidence="2 3">2-325</strain>
    </source>
</reference>
<feature type="chain" id="PRO_5046672390" evidence="1">
    <location>
        <begin position="30"/>
        <end position="361"/>
    </location>
</feature>
<dbReference type="EMBL" id="JBCGDC010000020">
    <property type="protein sequence ID" value="MFB6393326.1"/>
    <property type="molecule type" value="Genomic_DNA"/>
</dbReference>
<proteinExistence type="predicted"/>
<keyword evidence="3" id="KW-1185">Reference proteome</keyword>
<protein>
    <submittedName>
        <fullName evidence="2">Uncharacterized protein</fullName>
    </submittedName>
</protein>
<name>A0ABV5CND2_9ACTN</name>
<dbReference type="RefSeq" id="WP_364208323.1">
    <property type="nucleotide sequence ID" value="NZ_JBCGDC010000020.1"/>
</dbReference>
<dbReference type="Proteomes" id="UP001582793">
    <property type="component" value="Unassembled WGS sequence"/>
</dbReference>
<evidence type="ECO:0000313" key="2">
    <source>
        <dbReference type="EMBL" id="MFB6393326.1"/>
    </source>
</evidence>